<reference evidence="2 3" key="1">
    <citation type="journal article" date="2010" name="J. Bacteriol.">
        <title>Genome sequences of Oceanicola granulosus HTCC2516(T) and Oceanicola batsensis HTCC2597(TDelta).</title>
        <authorList>
            <person name="Thrash J.C."/>
            <person name="Cho J.C."/>
            <person name="Vergin K.L."/>
            <person name="Giovannoni S.J."/>
        </authorList>
    </citation>
    <scope>NUCLEOTIDE SEQUENCE [LARGE SCALE GENOMIC DNA]</scope>
    <source>
        <strain evidence="3">ATCC BAA-861 / DSM 15982 / KCTC 12143 / HTCC2516</strain>
    </source>
</reference>
<evidence type="ECO:0000313" key="3">
    <source>
        <dbReference type="Proteomes" id="UP000003635"/>
    </source>
</evidence>
<organism evidence="2 3">
    <name type="scientific">Oceanicola granulosus (strain ATCC BAA-861 / DSM 15982 / KCTC 12143 / HTCC2516)</name>
    <dbReference type="NCBI Taxonomy" id="314256"/>
    <lineage>
        <taxon>Bacteria</taxon>
        <taxon>Pseudomonadati</taxon>
        <taxon>Pseudomonadota</taxon>
        <taxon>Alphaproteobacteria</taxon>
        <taxon>Rhodobacterales</taxon>
        <taxon>Roseobacteraceae</taxon>
        <taxon>Oceanicola</taxon>
    </lineage>
</organism>
<dbReference type="InterPro" id="IPR051599">
    <property type="entry name" value="Cell_Envelope_Assoc"/>
</dbReference>
<dbReference type="GO" id="GO:0005886">
    <property type="term" value="C:plasma membrane"/>
    <property type="evidence" value="ECO:0007669"/>
    <property type="project" value="TreeGrafter"/>
</dbReference>
<keyword evidence="3" id="KW-1185">Reference proteome</keyword>
<gene>
    <name evidence="2" type="ORF">OG2516_02499</name>
</gene>
<dbReference type="InterPro" id="IPR014729">
    <property type="entry name" value="Rossmann-like_a/b/a_fold"/>
</dbReference>
<comment type="caution">
    <text evidence="2">The sequence shown here is derived from an EMBL/GenBank/DDBJ whole genome shotgun (WGS) entry which is preliminary data.</text>
</comment>
<dbReference type="eggNOG" id="COG1434">
    <property type="taxonomic scope" value="Bacteria"/>
</dbReference>
<dbReference type="CDD" id="cd06259">
    <property type="entry name" value="YdcF-like"/>
    <property type="match status" value="1"/>
</dbReference>
<dbReference type="STRING" id="314256.OG2516_02499"/>
<sequence>MTLRRLLGLLAAMVALGVLAALGSALLSRPCDGLDGRFGVAVVLAGGMNGNQLGDGSRDRAEAAAELYTRGAVGHLHFTGSAARRGVSTAGLMADLARARGVPDGALSVEGESRSTLQNALFSRPAVARHDHLLLVTEGFHLWRGAASMAWAGTPVDGMCKSSAFGDDDPLEVARITLREALAWWLNIARGSAWSVGHWLGFGESLSLDLLK</sequence>
<dbReference type="HOGENOM" id="CLU_1309306_0_0_5"/>
<evidence type="ECO:0000313" key="2">
    <source>
        <dbReference type="EMBL" id="EAR52270.1"/>
    </source>
</evidence>
<dbReference type="GO" id="GO:0043164">
    <property type="term" value="P:Gram-negative-bacterium-type cell wall biogenesis"/>
    <property type="evidence" value="ECO:0007669"/>
    <property type="project" value="TreeGrafter"/>
</dbReference>
<dbReference type="PANTHER" id="PTHR30336">
    <property type="entry name" value="INNER MEMBRANE PROTEIN, PROBABLE PERMEASE"/>
    <property type="match status" value="1"/>
</dbReference>
<protein>
    <recommendedName>
        <fullName evidence="1">DUF218 domain-containing protein</fullName>
    </recommendedName>
</protein>
<accession>Q2CHM4</accession>
<dbReference type="InterPro" id="IPR003848">
    <property type="entry name" value="DUF218"/>
</dbReference>
<dbReference type="GO" id="GO:0000270">
    <property type="term" value="P:peptidoglycan metabolic process"/>
    <property type="evidence" value="ECO:0007669"/>
    <property type="project" value="TreeGrafter"/>
</dbReference>
<feature type="domain" description="DUF218" evidence="1">
    <location>
        <begin position="40"/>
        <end position="182"/>
    </location>
</feature>
<dbReference type="AlphaFoldDB" id="Q2CHM4"/>
<name>Q2CHM4_OCEGH</name>
<dbReference type="EMBL" id="AAOT01000005">
    <property type="protein sequence ID" value="EAR52270.1"/>
    <property type="molecule type" value="Genomic_DNA"/>
</dbReference>
<dbReference type="Proteomes" id="UP000003635">
    <property type="component" value="Unassembled WGS sequence"/>
</dbReference>
<evidence type="ECO:0000259" key="1">
    <source>
        <dbReference type="Pfam" id="PF02698"/>
    </source>
</evidence>
<dbReference type="Pfam" id="PF02698">
    <property type="entry name" value="DUF218"/>
    <property type="match status" value="1"/>
</dbReference>
<dbReference type="PANTHER" id="PTHR30336:SF4">
    <property type="entry name" value="ENVELOPE BIOGENESIS FACTOR ELYC"/>
    <property type="match status" value="1"/>
</dbReference>
<proteinExistence type="predicted"/>
<dbReference type="Gene3D" id="3.40.50.620">
    <property type="entry name" value="HUPs"/>
    <property type="match status" value="1"/>
</dbReference>